<feature type="transmembrane region" description="Helical" evidence="1">
    <location>
        <begin position="69"/>
        <end position="90"/>
    </location>
</feature>
<reference evidence="3" key="1">
    <citation type="journal article" date="2021" name="PeerJ">
        <title>Extensive microbial diversity within the chicken gut microbiome revealed by metagenomics and culture.</title>
        <authorList>
            <person name="Gilroy R."/>
            <person name="Ravi A."/>
            <person name="Getino M."/>
            <person name="Pursley I."/>
            <person name="Horton D.L."/>
            <person name="Alikhan N.F."/>
            <person name="Baker D."/>
            <person name="Gharbi K."/>
            <person name="Hall N."/>
            <person name="Watson M."/>
            <person name="Adriaenssens E.M."/>
            <person name="Foster-Nyarko E."/>
            <person name="Jarju S."/>
            <person name="Secka A."/>
            <person name="Antonio M."/>
            <person name="Oren A."/>
            <person name="Chaudhuri R.R."/>
            <person name="La Ragione R."/>
            <person name="Hildebrand F."/>
            <person name="Pallen M.J."/>
        </authorList>
    </citation>
    <scope>NUCLEOTIDE SEQUENCE</scope>
    <source>
        <strain evidence="3">G4-2901</strain>
    </source>
</reference>
<dbReference type="Proteomes" id="UP000783796">
    <property type="component" value="Unassembled WGS sequence"/>
</dbReference>
<evidence type="ECO:0000313" key="3">
    <source>
        <dbReference type="EMBL" id="MBU3838685.1"/>
    </source>
</evidence>
<keyword evidence="1" id="KW-0472">Membrane</keyword>
<proteinExistence type="predicted"/>
<evidence type="ECO:0000313" key="4">
    <source>
        <dbReference type="Proteomes" id="UP000783796"/>
    </source>
</evidence>
<accession>A0A948TDG0</accession>
<dbReference type="Pfam" id="PF04892">
    <property type="entry name" value="VanZ"/>
    <property type="match status" value="1"/>
</dbReference>
<keyword evidence="1" id="KW-1133">Transmembrane helix</keyword>
<sequence>MITYLKRYPLSILVIAAILYLSFFKPPQTSISEIKNIDKIVHICMYGGLTVILWSEHLRQHRPIIRRHLIVGGILCPIIMSGLVEIGQATLTETRGGDWFDFLANITGVVLGSIFSYYVLRPYIWNKLKK</sequence>
<protein>
    <submittedName>
        <fullName evidence="3">VanZ family protein</fullName>
    </submittedName>
</protein>
<comment type="caution">
    <text evidence="3">The sequence shown here is derived from an EMBL/GenBank/DDBJ whole genome shotgun (WGS) entry which is preliminary data.</text>
</comment>
<feature type="transmembrane region" description="Helical" evidence="1">
    <location>
        <begin position="102"/>
        <end position="120"/>
    </location>
</feature>
<feature type="transmembrane region" description="Helical" evidence="1">
    <location>
        <begin position="40"/>
        <end position="57"/>
    </location>
</feature>
<keyword evidence="1" id="KW-0812">Transmembrane</keyword>
<evidence type="ECO:0000259" key="2">
    <source>
        <dbReference type="Pfam" id="PF04892"/>
    </source>
</evidence>
<dbReference type="InterPro" id="IPR006976">
    <property type="entry name" value="VanZ-like"/>
</dbReference>
<feature type="domain" description="VanZ-like" evidence="2">
    <location>
        <begin position="28"/>
        <end position="116"/>
    </location>
</feature>
<reference evidence="3" key="2">
    <citation type="submission" date="2021-04" db="EMBL/GenBank/DDBJ databases">
        <authorList>
            <person name="Gilroy R."/>
        </authorList>
    </citation>
    <scope>NUCLEOTIDE SEQUENCE</scope>
    <source>
        <strain evidence="3">G4-2901</strain>
    </source>
</reference>
<name>A0A948TDG0_9BACT</name>
<dbReference type="PANTHER" id="PTHR28008">
    <property type="entry name" value="DOMAIN PROTEIN, PUTATIVE (AFU_ORTHOLOGUE AFUA_3G10980)-RELATED"/>
    <property type="match status" value="1"/>
</dbReference>
<evidence type="ECO:0000256" key="1">
    <source>
        <dbReference type="SAM" id="Phobius"/>
    </source>
</evidence>
<organism evidence="3 4">
    <name type="scientific">Candidatus Phocaeicola faecigallinarum</name>
    <dbReference type="NCBI Taxonomy" id="2838732"/>
    <lineage>
        <taxon>Bacteria</taxon>
        <taxon>Pseudomonadati</taxon>
        <taxon>Bacteroidota</taxon>
        <taxon>Bacteroidia</taxon>
        <taxon>Bacteroidales</taxon>
        <taxon>Bacteroidaceae</taxon>
        <taxon>Phocaeicola</taxon>
    </lineage>
</organism>
<dbReference type="PANTHER" id="PTHR28008:SF1">
    <property type="entry name" value="DOMAIN PROTEIN, PUTATIVE (AFU_ORTHOLOGUE AFUA_3G10980)-RELATED"/>
    <property type="match status" value="1"/>
</dbReference>
<dbReference type="AlphaFoldDB" id="A0A948TDG0"/>
<gene>
    <name evidence="3" type="ORF">H9777_10335</name>
</gene>
<dbReference type="EMBL" id="JAHLFW010000086">
    <property type="protein sequence ID" value="MBU3838685.1"/>
    <property type="molecule type" value="Genomic_DNA"/>
</dbReference>